<evidence type="ECO:0000313" key="19">
    <source>
        <dbReference type="EMBL" id="QLQ78757.1"/>
    </source>
</evidence>
<dbReference type="InterPro" id="IPR015222">
    <property type="entry name" value="Tam41"/>
</dbReference>
<evidence type="ECO:0000256" key="11">
    <source>
        <dbReference type="ARBA" id="ARBA00022792"/>
    </source>
</evidence>
<dbReference type="PANTHER" id="PTHR13619">
    <property type="entry name" value="PHOSPHATIDATE CYTIDYLYLTRANSFERASE, MITOCHONDRIAL"/>
    <property type="match status" value="1"/>
</dbReference>
<dbReference type="AlphaFoldDB" id="A0A7H9HQ40"/>
<evidence type="ECO:0000256" key="16">
    <source>
        <dbReference type="ARBA" id="ARBA00023209"/>
    </source>
</evidence>
<dbReference type="Pfam" id="PF09139">
    <property type="entry name" value="Tam41_Mmp37"/>
    <property type="match status" value="2"/>
</dbReference>
<keyword evidence="16" id="KW-0594">Phospholipid biosynthesis</keyword>
<evidence type="ECO:0000256" key="8">
    <source>
        <dbReference type="ARBA" id="ARBA00022516"/>
    </source>
</evidence>
<keyword evidence="12" id="KW-0460">Magnesium</keyword>
<dbReference type="PIRSF" id="PIRSF028840">
    <property type="entry name" value="Mmp37"/>
    <property type="match status" value="1"/>
</dbReference>
<evidence type="ECO:0000256" key="15">
    <source>
        <dbReference type="ARBA" id="ARBA00023136"/>
    </source>
</evidence>
<evidence type="ECO:0000256" key="3">
    <source>
        <dbReference type="ARBA" id="ARBA00005119"/>
    </source>
</evidence>
<evidence type="ECO:0000256" key="7">
    <source>
        <dbReference type="ARBA" id="ARBA00018337"/>
    </source>
</evidence>
<protein>
    <recommendedName>
        <fullName evidence="7">Phosphatidate cytidylyltransferase, mitochondrial</fullName>
        <ecNumber evidence="6">2.7.7.41</ecNumber>
    </recommendedName>
    <alternativeName>
        <fullName evidence="18">CDP-diacylglycerol synthase</fullName>
    </alternativeName>
</protein>
<evidence type="ECO:0000313" key="20">
    <source>
        <dbReference type="Proteomes" id="UP000510647"/>
    </source>
</evidence>
<sequence length="389" mass="44195">MLQVRNSNAKLFANRGLRLATGSRSSIRLQSSLNKKDHDAYGDEKNILIGSVISESSESSKPFKQIRDDDLSLLERGIKRSDEMTSNFTDYLYKFNKLPADYGSNQHLTVVAELQRELQGILTSFRAPVKYAFGYGSGVFQQSGYNKEDAKPQIDLIFGVDHPAHFHSLNMRQNPHHYSSLRHFGSTFVSKFQEIGAGVYFNPFAEINGHQVKYGVISMENLLKDLATWNTFYIAGRMQKPVKILKNDLRAQYWNQLNLKAAATIAKHMTLKKNNGKFDELEFYKEIAGLSYLGDIRYDLGGEHPNKVNNIVSKNFENFQRYYKPIYKDVVLNNSHYLPQGFTPENAGSLLQSRIAKSSVAQTLKGIFTAGITKSVKYAWAKKLKTFKN</sequence>
<dbReference type="EMBL" id="CP059268">
    <property type="protein sequence ID" value="QLQ78757.1"/>
    <property type="molecule type" value="Genomic_DNA"/>
</dbReference>
<comment type="subcellular location">
    <subcellularLocation>
        <location evidence="2">Mitochondrion inner membrane</location>
        <topology evidence="2">Peripheral membrane protein</topology>
        <orientation evidence="2">Matrix side</orientation>
    </subcellularLocation>
</comment>
<keyword evidence="14" id="KW-0496">Mitochondrion</keyword>
<keyword evidence="10" id="KW-0548">Nucleotidyltransferase</keyword>
<comment type="cofactor">
    <cofactor evidence="1">
        <name>Mg(2+)</name>
        <dbReference type="ChEBI" id="CHEBI:18420"/>
    </cofactor>
</comment>
<keyword evidence="8" id="KW-0444">Lipid biosynthesis</keyword>
<reference evidence="19 20" key="1">
    <citation type="submission" date="2020-06" db="EMBL/GenBank/DDBJ databases">
        <title>The yeast mating-type switching endonuclease HO is a domesticated member of an unorthodox homing genetic element family.</title>
        <authorList>
            <person name="Coughlan A.Y."/>
            <person name="Lombardi L."/>
            <person name="Braun-Galleani S."/>
            <person name="Martos A.R."/>
            <person name="Galeote V."/>
            <person name="Bigey F."/>
            <person name="Dequin S."/>
            <person name="Byrne K.P."/>
            <person name="Wolfe K.H."/>
        </authorList>
    </citation>
    <scope>NUCLEOTIDE SEQUENCE [LARGE SCALE GENOMIC DNA]</scope>
    <source>
        <strain evidence="19 20">CBS2947</strain>
    </source>
</reference>
<evidence type="ECO:0000256" key="5">
    <source>
        <dbReference type="ARBA" id="ARBA00005458"/>
    </source>
</evidence>
<dbReference type="UniPathway" id="UPA00557">
    <property type="reaction ID" value="UER00614"/>
</dbReference>
<evidence type="ECO:0000256" key="1">
    <source>
        <dbReference type="ARBA" id="ARBA00001946"/>
    </source>
</evidence>
<name>A0A7H9HQ40_9SACH</name>
<comment type="pathway">
    <text evidence="3">Phospholipid metabolism; CDP-diacylglycerol biosynthesis; CDP-diacylglycerol from sn-glycerol 3-phosphate: step 3/3.</text>
</comment>
<comment type="pathway">
    <text evidence="4">Lipid metabolism.</text>
</comment>
<evidence type="ECO:0000256" key="10">
    <source>
        <dbReference type="ARBA" id="ARBA00022695"/>
    </source>
</evidence>
<evidence type="ECO:0000256" key="14">
    <source>
        <dbReference type="ARBA" id="ARBA00023128"/>
    </source>
</evidence>
<keyword evidence="17" id="KW-1208">Phospholipid metabolism</keyword>
<comment type="similarity">
    <text evidence="5">Belongs to the TAM41 family.</text>
</comment>
<dbReference type="GO" id="GO:0005743">
    <property type="term" value="C:mitochondrial inner membrane"/>
    <property type="evidence" value="ECO:0007669"/>
    <property type="project" value="UniProtKB-SubCell"/>
</dbReference>
<evidence type="ECO:0000256" key="17">
    <source>
        <dbReference type="ARBA" id="ARBA00023264"/>
    </source>
</evidence>
<organism evidence="19 20">
    <name type="scientific">Torulaspora globosa</name>
    <dbReference type="NCBI Taxonomy" id="48254"/>
    <lineage>
        <taxon>Eukaryota</taxon>
        <taxon>Fungi</taxon>
        <taxon>Dikarya</taxon>
        <taxon>Ascomycota</taxon>
        <taxon>Saccharomycotina</taxon>
        <taxon>Saccharomycetes</taxon>
        <taxon>Saccharomycetales</taxon>
        <taxon>Saccharomycetaceae</taxon>
        <taxon>Torulaspora</taxon>
    </lineage>
</organism>
<dbReference type="PANTHER" id="PTHR13619:SF0">
    <property type="entry name" value="PHOSPHATIDATE CYTIDYLYLTRANSFERASE, MITOCHONDRIAL"/>
    <property type="match status" value="1"/>
</dbReference>
<evidence type="ECO:0000256" key="13">
    <source>
        <dbReference type="ARBA" id="ARBA00023098"/>
    </source>
</evidence>
<evidence type="ECO:0000256" key="12">
    <source>
        <dbReference type="ARBA" id="ARBA00022842"/>
    </source>
</evidence>
<evidence type="ECO:0000256" key="9">
    <source>
        <dbReference type="ARBA" id="ARBA00022679"/>
    </source>
</evidence>
<evidence type="ECO:0000256" key="4">
    <source>
        <dbReference type="ARBA" id="ARBA00005189"/>
    </source>
</evidence>
<accession>A0A7H9HQ40</accession>
<evidence type="ECO:0000256" key="18">
    <source>
        <dbReference type="ARBA" id="ARBA00029893"/>
    </source>
</evidence>
<keyword evidence="15" id="KW-0472">Membrane</keyword>
<keyword evidence="13" id="KW-0443">Lipid metabolism</keyword>
<dbReference type="Proteomes" id="UP000510647">
    <property type="component" value="Chromosome 2"/>
</dbReference>
<evidence type="ECO:0000256" key="2">
    <source>
        <dbReference type="ARBA" id="ARBA00004443"/>
    </source>
</evidence>
<dbReference type="GO" id="GO:0004605">
    <property type="term" value="F:phosphatidate cytidylyltransferase activity"/>
    <property type="evidence" value="ECO:0007669"/>
    <property type="project" value="UniProtKB-EC"/>
</dbReference>
<dbReference type="GO" id="GO:0032049">
    <property type="term" value="P:cardiolipin biosynthetic process"/>
    <property type="evidence" value="ECO:0007669"/>
    <property type="project" value="InterPro"/>
</dbReference>
<keyword evidence="20" id="KW-1185">Reference proteome</keyword>
<dbReference type="OrthoDB" id="341477at2759"/>
<gene>
    <name evidence="19" type="ORF">HG537_0B01060</name>
</gene>
<keyword evidence="11" id="KW-0999">Mitochondrion inner membrane</keyword>
<dbReference type="GO" id="GO:0016024">
    <property type="term" value="P:CDP-diacylglycerol biosynthetic process"/>
    <property type="evidence" value="ECO:0007669"/>
    <property type="project" value="UniProtKB-UniPathway"/>
</dbReference>
<dbReference type="EC" id="2.7.7.41" evidence="6"/>
<keyword evidence="9" id="KW-0808">Transferase</keyword>
<evidence type="ECO:0000256" key="6">
    <source>
        <dbReference type="ARBA" id="ARBA00012487"/>
    </source>
</evidence>
<proteinExistence type="inferred from homology"/>